<accession>A0A921IJ82</accession>
<dbReference type="SUPFAM" id="SSF52172">
    <property type="entry name" value="CheY-like"/>
    <property type="match status" value="1"/>
</dbReference>
<evidence type="ECO:0000256" key="2">
    <source>
        <dbReference type="ARBA" id="ARBA00024867"/>
    </source>
</evidence>
<dbReference type="Proteomes" id="UP000782880">
    <property type="component" value="Unassembled WGS sequence"/>
</dbReference>
<feature type="modified residue" description="4-aspartylphosphate" evidence="3">
    <location>
        <position position="63"/>
    </location>
</feature>
<comment type="caution">
    <text evidence="5">The sequence shown here is derived from an EMBL/GenBank/DDBJ whole genome shotgun (WGS) entry which is preliminary data.</text>
</comment>
<protein>
    <recommendedName>
        <fullName evidence="1">Stage 0 sporulation protein A homolog</fullName>
    </recommendedName>
</protein>
<dbReference type="GO" id="GO:0000160">
    <property type="term" value="P:phosphorelay signal transduction system"/>
    <property type="evidence" value="ECO:0007669"/>
    <property type="project" value="InterPro"/>
</dbReference>
<dbReference type="AlphaFoldDB" id="A0A921IJ82"/>
<evidence type="ECO:0000313" key="6">
    <source>
        <dbReference type="Proteomes" id="UP000782880"/>
    </source>
</evidence>
<evidence type="ECO:0000256" key="1">
    <source>
        <dbReference type="ARBA" id="ARBA00018672"/>
    </source>
</evidence>
<dbReference type="InterPro" id="IPR011006">
    <property type="entry name" value="CheY-like_superfamily"/>
</dbReference>
<comment type="function">
    <text evidence="2">May play the central regulatory role in sporulation. It may be an element of the effector pathway responsible for the activation of sporulation genes in response to nutritional stress. Spo0A may act in concert with spo0H (a sigma factor) to control the expression of some genes that are critical to the sporulation process.</text>
</comment>
<sequence>MRPVQCKTSVSAVFVAGARMERDCIRLYAQMHPEIHTAAVLSGGQELLTQLRSGLNPQVLVIDVLLADMGILSLLEQIRSLHLDPEPVLLLTVPVPERTAARRAVQAFGNCQVMLKPYRMRELFDQVYLLGAGADQYRLYRARRLCREYLQKMQADPSMVGCDYLEQMLLYALAAERPVTLATLYQLTAQENNTQEASVTAAVLRLSRKMHQQATPLYRDLCRRCGLPEEAVLPNGKLFKALLELLRREII</sequence>
<reference evidence="5" key="1">
    <citation type="journal article" date="2021" name="PeerJ">
        <title>Extensive microbial diversity within the chicken gut microbiome revealed by metagenomics and culture.</title>
        <authorList>
            <person name="Gilroy R."/>
            <person name="Ravi A."/>
            <person name="Getino M."/>
            <person name="Pursley I."/>
            <person name="Horton D.L."/>
            <person name="Alikhan N.F."/>
            <person name="Baker D."/>
            <person name="Gharbi K."/>
            <person name="Hall N."/>
            <person name="Watson M."/>
            <person name="Adriaenssens E.M."/>
            <person name="Foster-Nyarko E."/>
            <person name="Jarju S."/>
            <person name="Secka A."/>
            <person name="Antonio M."/>
            <person name="Oren A."/>
            <person name="Chaudhuri R.R."/>
            <person name="La Ragione R."/>
            <person name="Hildebrand F."/>
            <person name="Pallen M.J."/>
        </authorList>
    </citation>
    <scope>NUCLEOTIDE SEQUENCE</scope>
    <source>
        <strain evidence="5">ChiBcec21-2208</strain>
    </source>
</reference>
<gene>
    <name evidence="5" type="ORF">K8V20_05860</name>
</gene>
<dbReference type="PROSITE" id="PS50110">
    <property type="entry name" value="RESPONSE_REGULATORY"/>
    <property type="match status" value="1"/>
</dbReference>
<dbReference type="Gene3D" id="3.40.50.2300">
    <property type="match status" value="1"/>
</dbReference>
<dbReference type="EMBL" id="DYVE01000152">
    <property type="protein sequence ID" value="HJG28154.1"/>
    <property type="molecule type" value="Genomic_DNA"/>
</dbReference>
<evidence type="ECO:0000313" key="5">
    <source>
        <dbReference type="EMBL" id="HJG28154.1"/>
    </source>
</evidence>
<name>A0A921IJ82_9FIRM</name>
<reference evidence="5" key="2">
    <citation type="submission" date="2021-09" db="EMBL/GenBank/DDBJ databases">
        <authorList>
            <person name="Gilroy R."/>
        </authorList>
    </citation>
    <scope>NUCLEOTIDE SEQUENCE</scope>
    <source>
        <strain evidence="5">ChiBcec21-2208</strain>
    </source>
</reference>
<evidence type="ECO:0000256" key="3">
    <source>
        <dbReference type="PROSITE-ProRule" id="PRU00169"/>
    </source>
</evidence>
<evidence type="ECO:0000259" key="4">
    <source>
        <dbReference type="PROSITE" id="PS50110"/>
    </source>
</evidence>
<feature type="domain" description="Response regulatory" evidence="4">
    <location>
        <begin position="11"/>
        <end position="131"/>
    </location>
</feature>
<dbReference type="InterPro" id="IPR001789">
    <property type="entry name" value="Sig_transdc_resp-reg_receiver"/>
</dbReference>
<keyword evidence="3" id="KW-0597">Phosphoprotein</keyword>
<proteinExistence type="predicted"/>
<organism evidence="5 6">
    <name type="scientific">Subdoligranulum variabile</name>
    <dbReference type="NCBI Taxonomy" id="214851"/>
    <lineage>
        <taxon>Bacteria</taxon>
        <taxon>Bacillati</taxon>
        <taxon>Bacillota</taxon>
        <taxon>Clostridia</taxon>
        <taxon>Eubacteriales</taxon>
        <taxon>Oscillospiraceae</taxon>
        <taxon>Subdoligranulum</taxon>
    </lineage>
</organism>